<dbReference type="AlphaFoldDB" id="A0A7X0EWK5"/>
<name>A0A7X0EWK5_9ACTN</name>
<reference evidence="3 4" key="1">
    <citation type="submission" date="2020-08" db="EMBL/GenBank/DDBJ databases">
        <title>Sequencing the genomes of 1000 actinobacteria strains.</title>
        <authorList>
            <person name="Klenk H.-P."/>
        </authorList>
    </citation>
    <scope>NUCLEOTIDE SEQUENCE [LARGE SCALE GENOMIC DNA]</scope>
    <source>
        <strain evidence="3 4">DSM 45913</strain>
    </source>
</reference>
<gene>
    <name evidence="3" type="ORF">FHU36_003162</name>
</gene>
<dbReference type="Proteomes" id="UP000583800">
    <property type="component" value="Unassembled WGS sequence"/>
</dbReference>
<dbReference type="PANTHER" id="PTHR30546">
    <property type="entry name" value="FLAVODOXIN-RELATED PROTEIN WRBA-RELATED"/>
    <property type="match status" value="1"/>
</dbReference>
<dbReference type="RefSeq" id="WP_246502055.1">
    <property type="nucleotide sequence ID" value="NZ_JACHJB010000001.1"/>
</dbReference>
<evidence type="ECO:0000313" key="4">
    <source>
        <dbReference type="Proteomes" id="UP000583800"/>
    </source>
</evidence>
<feature type="domain" description="Flavodoxin-like" evidence="2">
    <location>
        <begin position="14"/>
        <end position="199"/>
    </location>
</feature>
<accession>A0A7X0EWK5</accession>
<dbReference type="InterPro" id="IPR029039">
    <property type="entry name" value="Flavoprotein-like_sf"/>
</dbReference>
<dbReference type="InterPro" id="IPR005025">
    <property type="entry name" value="FMN_Rdtase-like_dom"/>
</dbReference>
<comment type="similarity">
    <text evidence="1">Belongs to the WrbA family.</text>
</comment>
<sequence length="210" mass="22211">MKFWNEDDTMTVNVAVIYYSSTGTVHALARAVAEGAEKAGATVRLRRVAELAPAHAVESDPAWQAHIERTADIPEAALDDLEWADAVLFGTPTRYGTVAAQLKQFIDTTGPLWQRGRLAGKVYGAFTAGATAHGGQESTLLSLGNVFYHWGGIIVPPGYTDPVQFRLGNPYGTSFVSAMGGEPGEVELEAAAHQGRRAAATAALLARSAA</sequence>
<dbReference type="GO" id="GO:0010181">
    <property type="term" value="F:FMN binding"/>
    <property type="evidence" value="ECO:0007669"/>
    <property type="project" value="InterPro"/>
</dbReference>
<dbReference type="Pfam" id="PF03358">
    <property type="entry name" value="FMN_red"/>
    <property type="match status" value="1"/>
</dbReference>
<organism evidence="3 4">
    <name type="scientific">Nonomuraea muscovyensis</name>
    <dbReference type="NCBI Taxonomy" id="1124761"/>
    <lineage>
        <taxon>Bacteria</taxon>
        <taxon>Bacillati</taxon>
        <taxon>Actinomycetota</taxon>
        <taxon>Actinomycetes</taxon>
        <taxon>Streptosporangiales</taxon>
        <taxon>Streptosporangiaceae</taxon>
        <taxon>Nonomuraea</taxon>
    </lineage>
</organism>
<evidence type="ECO:0000256" key="1">
    <source>
        <dbReference type="ARBA" id="ARBA00006961"/>
    </source>
</evidence>
<evidence type="ECO:0000313" key="3">
    <source>
        <dbReference type="EMBL" id="MBB6346653.1"/>
    </source>
</evidence>
<dbReference type="GO" id="GO:0003955">
    <property type="term" value="F:NAD(P)H dehydrogenase (quinone) activity"/>
    <property type="evidence" value="ECO:0007669"/>
    <property type="project" value="UniProtKB-EC"/>
</dbReference>
<dbReference type="EC" id="1.6.5.2" evidence="3"/>
<dbReference type="Gene3D" id="3.40.50.360">
    <property type="match status" value="1"/>
</dbReference>
<dbReference type="PANTHER" id="PTHR30546:SF23">
    <property type="entry name" value="FLAVOPROTEIN-LIKE PROTEIN YCP4-RELATED"/>
    <property type="match status" value="1"/>
</dbReference>
<protein>
    <submittedName>
        <fullName evidence="3">NAD(P)H dehydrogenase (Quinone)</fullName>
        <ecNumber evidence="3">1.6.5.2</ecNumber>
    </submittedName>
</protein>
<dbReference type="GO" id="GO:0016020">
    <property type="term" value="C:membrane"/>
    <property type="evidence" value="ECO:0007669"/>
    <property type="project" value="TreeGrafter"/>
</dbReference>
<comment type="caution">
    <text evidence="3">The sequence shown here is derived from an EMBL/GenBank/DDBJ whole genome shotgun (WGS) entry which is preliminary data.</text>
</comment>
<keyword evidence="3" id="KW-0560">Oxidoreductase</keyword>
<dbReference type="SUPFAM" id="SSF52218">
    <property type="entry name" value="Flavoproteins"/>
    <property type="match status" value="1"/>
</dbReference>
<dbReference type="FunFam" id="3.40.50.360:FF:000001">
    <property type="entry name" value="NAD(P)H dehydrogenase (Quinone) FQR1-like"/>
    <property type="match status" value="1"/>
</dbReference>
<evidence type="ECO:0000259" key="2">
    <source>
        <dbReference type="PROSITE" id="PS50902"/>
    </source>
</evidence>
<dbReference type="NCBIfam" id="NF002999">
    <property type="entry name" value="PRK03767.1"/>
    <property type="match status" value="1"/>
</dbReference>
<keyword evidence="4" id="KW-1185">Reference proteome</keyword>
<dbReference type="PROSITE" id="PS50902">
    <property type="entry name" value="FLAVODOXIN_LIKE"/>
    <property type="match status" value="1"/>
</dbReference>
<dbReference type="InterPro" id="IPR008254">
    <property type="entry name" value="Flavodoxin/NO_synth"/>
</dbReference>
<dbReference type="EMBL" id="JACHJB010000001">
    <property type="protein sequence ID" value="MBB6346653.1"/>
    <property type="molecule type" value="Genomic_DNA"/>
</dbReference>
<proteinExistence type="inferred from homology"/>
<dbReference type="InterPro" id="IPR010089">
    <property type="entry name" value="Flavoprotein_WrbA-like"/>
</dbReference>
<dbReference type="NCBIfam" id="TIGR01755">
    <property type="entry name" value="flav_wrbA"/>
    <property type="match status" value="1"/>
</dbReference>